<dbReference type="Proteomes" id="UP000677054">
    <property type="component" value="Unassembled WGS sequence"/>
</dbReference>
<proteinExistence type="predicted"/>
<accession>A0A7R9A7L6</accession>
<keyword evidence="1" id="KW-0175">Coiled coil</keyword>
<protein>
    <submittedName>
        <fullName evidence="3">Uncharacterized protein</fullName>
    </submittedName>
</protein>
<dbReference type="EMBL" id="CAJPEV010001706">
    <property type="protein sequence ID" value="CAG0893953.1"/>
    <property type="molecule type" value="Genomic_DNA"/>
</dbReference>
<dbReference type="OrthoDB" id="8177873at2759"/>
<evidence type="ECO:0000256" key="2">
    <source>
        <dbReference type="SAM" id="MobiDB-lite"/>
    </source>
</evidence>
<name>A0A7R9A7L6_9CRUS</name>
<gene>
    <name evidence="3" type="ORF">DSTB1V02_LOCUS7918</name>
</gene>
<evidence type="ECO:0000256" key="1">
    <source>
        <dbReference type="SAM" id="Coils"/>
    </source>
</evidence>
<sequence>MKKRMKKKDIFKAETQRIPLWTTANLLPTTTYATRAGTLSTKSEIVNLRLREAFGQLYDQDKENDDSKPENERNASDGTRENPQKGQALNDGVPDIASENSSLYRVYNRRKVIKEAPRIVALQDRFLRHIDQGLDGCQKECEYRFRRLKEVTTPTQCQGQKRPDVRDYLQVDMGGSEKKPFTEAAEEYLQQHYPKAGKTHYSLPSDYLLKDTDIEERLSQWEIELEKPNGEDVDLRPEHKAVARVFERIKNMCGSYPSLLVADYKFCETFRQPFNQALSRMNTRERERLEEAVPDLNKGSHKQKRLVDDNSAWLLLIAGGSGTGKTIVVKERAKRLLKEEPSAEVVVVNLPGGYLTEHYLQEFQGIENILVIDGMQASIPETCEGIIDFLKQNGRGKHVMFDEVPLTLGIHGQLDEMRLSQHWAKISTSRIKKIVRSLTLAFRPNDATYTKDINLQSIRIAVIDYQILGYHQGGMVVIMDLAETKWRNYIRMISSCCENVTIVMEEDGLRTGKYFPIMGMNVSTGVNLLDDEAFHEKLTENMERAQELDEKVMAQLDENKFHRMTVSLEKLGSLPSGVARYASRFKTKQPQSTVILGPPSSGKSELLCESIQRLANEDPQKHRALLLHFGSPLSRKVSLHLLQERGRILNIVFSESCSPRDIVDNAQLEVERCMYPEATIHIHVDDYRIQAKNMEEEFRNWTEVLDEIEKEPQKMTLTIAFQSHSRGGRKISINDLKSMFMERDFEVIILPEPESLSHCTSDIVLKHISQNETHTPLKLEAKNLPTASRSGALVLGPKPMHITMKYKCPGRHLKYDCKGETHCMPYMGAFFCFRFALDQEMGGEPIHVLVSDEKLLYFLQAFSKYHKNKPKFFHPKDFRGCESSVSIAVNVDDAWLLESISRSRMNLFIIDCLPDHQQVWSTMQEEGHLEIQVKRRIDVDIDTDTLLSLDYCGNFLSEHQKFKEFQHKCDYSKKIATLSQLQKFEKEDPRRIRRTKVPHADYEKLPFPEGAKEYQKKFYPMAEERFYSFPAGYLLKEKVQEKLFDGMKKAGPNKEAGRYIRIPHESRAVARLFNFLKEELINFPSFVTYEYDFATTFYRSMGITGRGSSAFWKGYWKSKGIDILPGEHDIFGIVLDGKRVVALFFEVKSRERIDAQYPMNHLVGKAEYKLSQGNRVFQQIFGKTAFSCTFMCSFVAFPFLSRKKLTKSLLCDCNKNILTKDDLESRDVFRKFLHENGITLTKQDVQNPVVKECYLDVMRTYVAATASMEGIPRTAKDLCKDIGKRMKSALHILTPHQSMILLEERNVLFLVGGPGTGKTRLILERAQKLAKKGESVIIVNMSGGQLSSDMGKWHTSHKFKSKITVMESAKLFGSDRITVGSFLEKINARKQQHILIDGMTVNFGMEGNDPEEIGRRWRNVADKIECKSLWIVWRSSYDIYRSQISFDFQRVIDLLGEDKVEQLTELDRRTKELGEFLFEASLFIERKFKCMLHLPMQGLNYGLQQKEDLVEVSPKVIFVNVPLNGTKDEWVSLWASDAAYWVRRGSEDSGCFTLITRTSWERNLITLELRKRLKEKVAFLDSQGILQGHSMPGFLILYQHQVTGISFKNVILLDDEYSSYQSWSRMVSMARTSLHIITTNRQLSSRHWEEPGRLGLITSYSLRQHGQKAKDALSDEMDLLDLDLDRDISWTNLREVDDPPNFELAEFGKKRIEIVFGPNRSGKTAYLMGRLKRQTESSPGQDRCIFVDSSRWDREIYPSGLSLADINEKIRLTGLKSTVDVVDIHVLLEQHGLGRKVSPGVITELLVKIHQMAGEEVPRVHVVIDDAPVHPIDVGECLDTQKVGIVVQEGCRDAGFPSLLDYVLRHESPKELRMGPRVLNTKFHPTSIVFGEKPTLITPPLQAHNHGGFKCFGGSGGGCVAITAAAYFHSHIHEKWVVLISDDETKAIFTEALNMKNEASGPTFNKRLRIFHPREYRGCESPRVMCVGIDDSWMLEAISRAIHTLTIVEEGNIPVTRSRMALWIEMERRGLLLHRIQESSPVLDYLSQDDWIALNDICNFLKV</sequence>
<dbReference type="Gene3D" id="3.40.50.300">
    <property type="entry name" value="P-loop containing nucleotide triphosphate hydrolases"/>
    <property type="match status" value="1"/>
</dbReference>
<dbReference type="EMBL" id="LR901223">
    <property type="protein sequence ID" value="CAD7248097.1"/>
    <property type="molecule type" value="Genomic_DNA"/>
</dbReference>
<feature type="region of interest" description="Disordered" evidence="2">
    <location>
        <begin position="57"/>
        <end position="96"/>
    </location>
</feature>
<feature type="coiled-coil region" evidence="1">
    <location>
        <begin position="684"/>
        <end position="711"/>
    </location>
</feature>
<feature type="compositionally biased region" description="Basic and acidic residues" evidence="2">
    <location>
        <begin position="59"/>
        <end position="83"/>
    </location>
</feature>
<organism evidence="3">
    <name type="scientific">Darwinula stevensoni</name>
    <dbReference type="NCBI Taxonomy" id="69355"/>
    <lineage>
        <taxon>Eukaryota</taxon>
        <taxon>Metazoa</taxon>
        <taxon>Ecdysozoa</taxon>
        <taxon>Arthropoda</taxon>
        <taxon>Crustacea</taxon>
        <taxon>Oligostraca</taxon>
        <taxon>Ostracoda</taxon>
        <taxon>Podocopa</taxon>
        <taxon>Podocopida</taxon>
        <taxon>Darwinulocopina</taxon>
        <taxon>Darwinuloidea</taxon>
        <taxon>Darwinulidae</taxon>
        <taxon>Darwinula</taxon>
    </lineage>
</organism>
<dbReference type="CDD" id="cd00009">
    <property type="entry name" value="AAA"/>
    <property type="match status" value="1"/>
</dbReference>
<dbReference type="InterPro" id="IPR027417">
    <property type="entry name" value="P-loop_NTPase"/>
</dbReference>
<reference evidence="3" key="1">
    <citation type="submission" date="2020-11" db="EMBL/GenBank/DDBJ databases">
        <authorList>
            <person name="Tran Van P."/>
        </authorList>
    </citation>
    <scope>NUCLEOTIDE SEQUENCE</scope>
</reference>
<dbReference type="SUPFAM" id="SSF52540">
    <property type="entry name" value="P-loop containing nucleoside triphosphate hydrolases"/>
    <property type="match status" value="3"/>
</dbReference>
<keyword evidence="4" id="KW-1185">Reference proteome</keyword>
<evidence type="ECO:0000313" key="4">
    <source>
        <dbReference type="Proteomes" id="UP000677054"/>
    </source>
</evidence>
<evidence type="ECO:0000313" key="3">
    <source>
        <dbReference type="EMBL" id="CAD7248097.1"/>
    </source>
</evidence>